<keyword evidence="2" id="KW-1185">Reference proteome</keyword>
<proteinExistence type="predicted"/>
<evidence type="ECO:0000313" key="2">
    <source>
        <dbReference type="Proteomes" id="UP001451606"/>
    </source>
</evidence>
<protein>
    <submittedName>
        <fullName evidence="1">Metal-binding protein</fullName>
    </submittedName>
</protein>
<reference evidence="1 2" key="1">
    <citation type="submission" date="2023-09" db="EMBL/GenBank/DDBJ databases">
        <authorList>
            <person name="Golyshina O.V."/>
            <person name="Lunev E.A."/>
            <person name="Bargiela R."/>
            <person name="Gaines M.C."/>
            <person name="Daum B."/>
            <person name="Bale N.J."/>
            <person name="Koenen M."/>
            <person name="Sinninghe Damst J.S."/>
            <person name="Yakimov M."/>
            <person name="Golyshin P.N."/>
        </authorList>
    </citation>
    <scope>NUCLEOTIDE SEQUENCE [LARGE SCALE GENOMIC DNA]</scope>
    <source>
        <strain evidence="1 2">M1</strain>
    </source>
</reference>
<dbReference type="KEGG" id="omr:OXIME_001644"/>
<evidence type="ECO:0000313" key="1">
    <source>
        <dbReference type="EMBL" id="WYY01048.1"/>
    </source>
</evidence>
<dbReference type="Proteomes" id="UP001451606">
    <property type="component" value="Chromosome"/>
</dbReference>
<name>A0AAX4NI66_9ARCH</name>
<accession>A0AAX4NI66</accession>
<dbReference type="SUPFAM" id="SSF52402">
    <property type="entry name" value="Adenine nucleotide alpha hydrolases-like"/>
    <property type="match status" value="1"/>
</dbReference>
<dbReference type="GeneID" id="95968382"/>
<sequence>MKYTERVRCFDSIKIKPLQYHGKSIRGTISFLSDGNEECFELIFTYSHPIEADENMAGMLLTMAAINFTYFAGSLYLDFPVSDSDLEIIGKYTKINNREVFVNKLCRRRYEFIKTEYLPEEKDITEENANGSTEIIALYGKDKESPVNFKSGNRIAVLSSGGKESLLTYGMMREAGAEAYAFFFNESGGHWLTAKTSYEYYKANFKNVRKVWSNIDRFYKWAQIRLKVLDFAVVNKRADDYPIQLFTFPVYVFSFIPMIRAYSISGLLLGDELDDPREMPAYKGIKHYYGVFDQTWDFNKMTSEYFQAKGINSSLWSAVYPIFGSVVEKILVNRYRNLYLQQRSCHSCHYSNGKIIPCGQCTKCMGILLFVKYANGRTGELGYNIEDGKLIIEKAEKVRMRIDPDEMEFLKLHISGEPIPENLSHVEGIHVLPWENGRLSLIPENFRKSIGDILDQYTKGTYVIRGNAWERWE</sequence>
<dbReference type="EMBL" id="CP133772">
    <property type="protein sequence ID" value="WYY01048.1"/>
    <property type="molecule type" value="Genomic_DNA"/>
</dbReference>
<gene>
    <name evidence="1" type="ORF">OXIME_001644</name>
</gene>
<organism evidence="1 2">
    <name type="scientific">Oxyplasma meridianum</name>
    <dbReference type="NCBI Taxonomy" id="3073602"/>
    <lineage>
        <taxon>Archaea</taxon>
        <taxon>Methanobacteriati</taxon>
        <taxon>Thermoplasmatota</taxon>
        <taxon>Thermoplasmata</taxon>
        <taxon>Thermoplasmatales</taxon>
        <taxon>Thermoplasmataceae</taxon>
        <taxon>Oxyplasma</taxon>
    </lineage>
</organism>
<dbReference type="AlphaFoldDB" id="A0AAX4NI66"/>
<dbReference type="RefSeq" id="WP_393971370.1">
    <property type="nucleotide sequence ID" value="NZ_CP133772.1"/>
</dbReference>